<comment type="caution">
    <text evidence="5">The sequence shown here is derived from an EMBL/GenBank/DDBJ whole genome shotgun (WGS) entry which is preliminary data.</text>
</comment>
<dbReference type="InterPro" id="IPR050491">
    <property type="entry name" value="AmpC-like"/>
</dbReference>
<evidence type="ECO:0000313" key="5">
    <source>
        <dbReference type="EMBL" id="MBT1696862.1"/>
    </source>
</evidence>
<dbReference type="InterPro" id="IPR001466">
    <property type="entry name" value="Beta-lactam-related"/>
</dbReference>
<keyword evidence="2" id="KW-0472">Membrane</keyword>
<name>A0AAP2GNU6_9BACT</name>
<comment type="subcellular location">
    <subcellularLocation>
        <location evidence="1">Membrane</location>
    </subcellularLocation>
</comment>
<feature type="domain" description="Beta-lactamase-related" evidence="4">
    <location>
        <begin position="35"/>
        <end position="356"/>
    </location>
</feature>
<dbReference type="EMBL" id="JAHESF010000006">
    <property type="protein sequence ID" value="MBT1696862.1"/>
    <property type="molecule type" value="Genomic_DNA"/>
</dbReference>
<evidence type="ECO:0000256" key="1">
    <source>
        <dbReference type="ARBA" id="ARBA00004370"/>
    </source>
</evidence>
<sequence length="369" mass="41377">MRALRLLFFLCFVAFLSCQQKFDLVSDAILETKLDSVFKATPDFSGVVLVARKGVPVYHKAFGFRNFETQEPLDTASIFELASVSKQFTAMTIMMLQEEGKLQYDDAIEKYIPGLPYPGITIRHLLNHTSGLPDYQAVMDQHWDKTKVAGNDDNIEYLKLYRPAKHFEPGDKYEYSNTGYMLLASIAEKTSGKDFIAFCHERIFTPLAMSSTGIRTKAEKQALPNMAWGHLYVAEKQRYVPADSFPAFNYAIWLGNRKGPGRVSSTAADLLKWDQALYSEKLVKEETLQQAFSAATLNSGKSSAYGFGWMIGEDTGSGAVVMHTGDNPGYKTKIVRYLDQNRTVIVLCNNAHPRYGEIVNVIEQLVAGH</sequence>
<dbReference type="PANTHER" id="PTHR46825">
    <property type="entry name" value="D-ALANYL-D-ALANINE-CARBOXYPEPTIDASE/ENDOPEPTIDASE AMPH"/>
    <property type="match status" value="1"/>
</dbReference>
<dbReference type="Gene3D" id="3.40.710.10">
    <property type="entry name" value="DD-peptidase/beta-lactamase superfamily"/>
    <property type="match status" value="1"/>
</dbReference>
<gene>
    <name evidence="5" type="ORF">KK083_08265</name>
</gene>
<evidence type="ECO:0000259" key="4">
    <source>
        <dbReference type="Pfam" id="PF00144"/>
    </source>
</evidence>
<dbReference type="InterPro" id="IPR012338">
    <property type="entry name" value="Beta-lactam/transpept-like"/>
</dbReference>
<evidence type="ECO:0000313" key="6">
    <source>
        <dbReference type="Proteomes" id="UP001319200"/>
    </source>
</evidence>
<dbReference type="SUPFAM" id="SSF56601">
    <property type="entry name" value="beta-lactamase/transpeptidase-like"/>
    <property type="match status" value="1"/>
</dbReference>
<keyword evidence="6" id="KW-1185">Reference proteome</keyword>
<feature type="chain" id="PRO_5042976400" evidence="3">
    <location>
        <begin position="20"/>
        <end position="369"/>
    </location>
</feature>
<organism evidence="5 6">
    <name type="scientific">Chryseosolibacter histidini</name>
    <dbReference type="NCBI Taxonomy" id="2782349"/>
    <lineage>
        <taxon>Bacteria</taxon>
        <taxon>Pseudomonadati</taxon>
        <taxon>Bacteroidota</taxon>
        <taxon>Cytophagia</taxon>
        <taxon>Cytophagales</taxon>
        <taxon>Chryseotaleaceae</taxon>
        <taxon>Chryseosolibacter</taxon>
    </lineage>
</organism>
<dbReference type="PANTHER" id="PTHR46825:SF11">
    <property type="entry name" value="PENICILLIN-BINDING PROTEIN 4"/>
    <property type="match status" value="1"/>
</dbReference>
<evidence type="ECO:0000256" key="3">
    <source>
        <dbReference type="SAM" id="SignalP"/>
    </source>
</evidence>
<dbReference type="GO" id="GO:0016020">
    <property type="term" value="C:membrane"/>
    <property type="evidence" value="ECO:0007669"/>
    <property type="project" value="UniProtKB-SubCell"/>
</dbReference>
<keyword evidence="3" id="KW-0732">Signal</keyword>
<protein>
    <submittedName>
        <fullName evidence="5">Beta-lactamase family protein</fullName>
    </submittedName>
</protein>
<dbReference type="AlphaFoldDB" id="A0AAP2GNU6"/>
<dbReference type="PROSITE" id="PS51257">
    <property type="entry name" value="PROKAR_LIPOPROTEIN"/>
    <property type="match status" value="1"/>
</dbReference>
<evidence type="ECO:0000256" key="2">
    <source>
        <dbReference type="ARBA" id="ARBA00023136"/>
    </source>
</evidence>
<feature type="signal peptide" evidence="3">
    <location>
        <begin position="1"/>
        <end position="19"/>
    </location>
</feature>
<reference evidence="5 6" key="1">
    <citation type="submission" date="2021-05" db="EMBL/GenBank/DDBJ databases">
        <title>A Polyphasic approach of four new species of the genus Ohtaekwangia: Ohtaekwangia histidinii sp. nov., Ohtaekwangia cretensis sp. nov., Ohtaekwangia indiensis sp. nov., Ohtaekwangia reichenbachii sp. nov. from diverse environment.</title>
        <authorList>
            <person name="Octaviana S."/>
        </authorList>
    </citation>
    <scope>NUCLEOTIDE SEQUENCE [LARGE SCALE GENOMIC DNA]</scope>
    <source>
        <strain evidence="5 6">PWU4</strain>
    </source>
</reference>
<dbReference type="Proteomes" id="UP001319200">
    <property type="component" value="Unassembled WGS sequence"/>
</dbReference>
<accession>A0AAP2GNU6</accession>
<dbReference type="RefSeq" id="WP_254162369.1">
    <property type="nucleotide sequence ID" value="NZ_JAHESF010000006.1"/>
</dbReference>
<dbReference type="Pfam" id="PF00144">
    <property type="entry name" value="Beta-lactamase"/>
    <property type="match status" value="1"/>
</dbReference>
<proteinExistence type="predicted"/>